<reference evidence="5 6" key="1">
    <citation type="submission" date="2018-08" db="EMBL/GenBank/DDBJ databases">
        <title>Sequencing the genomes of 1000 actinobacteria strains.</title>
        <authorList>
            <person name="Klenk H.-P."/>
        </authorList>
    </citation>
    <scope>NUCLEOTIDE SEQUENCE [LARGE SCALE GENOMIC DNA]</scope>
    <source>
        <strain evidence="5 6">DSM 43927</strain>
    </source>
</reference>
<dbReference type="GO" id="GO:0006631">
    <property type="term" value="P:fatty acid metabolic process"/>
    <property type="evidence" value="ECO:0007669"/>
    <property type="project" value="TreeGrafter"/>
</dbReference>
<dbReference type="Pfam" id="PF00501">
    <property type="entry name" value="AMP-binding"/>
    <property type="match status" value="1"/>
</dbReference>
<dbReference type="OrthoDB" id="56621at2"/>
<dbReference type="Gene3D" id="3.30.300.30">
    <property type="match status" value="1"/>
</dbReference>
<comment type="similarity">
    <text evidence="1">Belongs to the ATP-dependent AMP-binding enzyme family.</text>
</comment>
<dbReference type="PANTHER" id="PTHR43201:SF5">
    <property type="entry name" value="MEDIUM-CHAIN ACYL-COA LIGASE ACSF2, MITOCHONDRIAL"/>
    <property type="match status" value="1"/>
</dbReference>
<evidence type="ECO:0000313" key="6">
    <source>
        <dbReference type="Proteomes" id="UP000256661"/>
    </source>
</evidence>
<evidence type="ECO:0000313" key="5">
    <source>
        <dbReference type="EMBL" id="REE97702.1"/>
    </source>
</evidence>
<dbReference type="InterPro" id="IPR000873">
    <property type="entry name" value="AMP-dep_synth/lig_dom"/>
</dbReference>
<dbReference type="Pfam" id="PF13193">
    <property type="entry name" value="AMP-binding_C"/>
    <property type="match status" value="1"/>
</dbReference>
<comment type="caution">
    <text evidence="5">The sequence shown here is derived from an EMBL/GenBank/DDBJ whole genome shotgun (WGS) entry which is preliminary data.</text>
</comment>
<dbReference type="AlphaFoldDB" id="A0A3D9SP14"/>
<dbReference type="InterPro" id="IPR042099">
    <property type="entry name" value="ANL_N_sf"/>
</dbReference>
<dbReference type="SUPFAM" id="SSF56801">
    <property type="entry name" value="Acetyl-CoA synthetase-like"/>
    <property type="match status" value="1"/>
</dbReference>
<keyword evidence="2 5" id="KW-0436">Ligase</keyword>
<name>A0A3D9SP14_9ACTN</name>
<proteinExistence type="inferred from homology"/>
<dbReference type="CDD" id="cd04433">
    <property type="entry name" value="AFD_class_I"/>
    <property type="match status" value="1"/>
</dbReference>
<organism evidence="5 6">
    <name type="scientific">Thermomonospora umbrina</name>
    <dbReference type="NCBI Taxonomy" id="111806"/>
    <lineage>
        <taxon>Bacteria</taxon>
        <taxon>Bacillati</taxon>
        <taxon>Actinomycetota</taxon>
        <taxon>Actinomycetes</taxon>
        <taxon>Streptosporangiales</taxon>
        <taxon>Thermomonosporaceae</taxon>
        <taxon>Thermomonospora</taxon>
    </lineage>
</organism>
<evidence type="ECO:0000256" key="1">
    <source>
        <dbReference type="ARBA" id="ARBA00006432"/>
    </source>
</evidence>
<dbReference type="Gene3D" id="3.40.50.12780">
    <property type="entry name" value="N-terminal domain of ligase-like"/>
    <property type="match status" value="1"/>
</dbReference>
<dbReference type="InterPro" id="IPR045851">
    <property type="entry name" value="AMP-bd_C_sf"/>
</dbReference>
<dbReference type="GO" id="GO:0031956">
    <property type="term" value="F:medium-chain fatty acid-CoA ligase activity"/>
    <property type="evidence" value="ECO:0007669"/>
    <property type="project" value="TreeGrafter"/>
</dbReference>
<protein>
    <submittedName>
        <fullName evidence="5">Acyl-CoA synthetase (AMP-forming)/AMP-acid ligase II</fullName>
    </submittedName>
</protein>
<dbReference type="EMBL" id="QTTT01000001">
    <property type="protein sequence ID" value="REE97702.1"/>
    <property type="molecule type" value="Genomic_DNA"/>
</dbReference>
<feature type="domain" description="AMP-dependent synthetase/ligase" evidence="3">
    <location>
        <begin position="56"/>
        <end position="399"/>
    </location>
</feature>
<dbReference type="Proteomes" id="UP000256661">
    <property type="component" value="Unassembled WGS sequence"/>
</dbReference>
<dbReference type="PROSITE" id="PS00455">
    <property type="entry name" value="AMP_BINDING"/>
    <property type="match status" value="1"/>
</dbReference>
<evidence type="ECO:0000259" key="4">
    <source>
        <dbReference type="Pfam" id="PF13193"/>
    </source>
</evidence>
<accession>A0A3D9SP14</accession>
<sequence>MTEGSGLGEQVQSAFRIAVMFGRSGLWRPGPPTRIARQLGALRRWGTVLGGSFVSASARDPERVAIVDDYGSLTYGQVNARTDRLATALTKDGAKPRVAVLCRNHRGMVETLVACSKAGADTVLLNTGMSAEQSLRVLEEQEIDLLIADSEFAEVLDGAKIRTLTADGPDSGLADLIVRGGGVDLSPPARPGRTVVLSSGTTGAPKGADRQPNPGLSPLASMLSRIPLKVHETMFIEAPLFHTWGYANLQMAIGLRATMVFRSRFDPEASLRRAAESRATALIAVPVMLQRMLEWRTQSKEMPDLSALRVVAVSGSALPGGFATRFMNAFGDVLYNLYGSTESSWVTIATPADLRVHPDTAGTPPPGTKLAILDDDGRPVKPGTVGRIFAANDLLFAGYTNGAGKEMVDGLMSLGDLGRIDEHGRLFVQGRADDMIVSGGENVFPGEVEDALADLPQVREVAVVGVPDEEFGQRLAAFVVLNPGQGLTADEVRDHARREVARFAVPRDVTFVDELPRNATGKVVRNRLPHASAEG</sequence>
<dbReference type="InterPro" id="IPR025110">
    <property type="entry name" value="AMP-bd_C"/>
</dbReference>
<keyword evidence="6" id="KW-1185">Reference proteome</keyword>
<evidence type="ECO:0000259" key="3">
    <source>
        <dbReference type="Pfam" id="PF00501"/>
    </source>
</evidence>
<dbReference type="FunFam" id="3.30.300.30:FF:000008">
    <property type="entry name" value="2,3-dihydroxybenzoate-AMP ligase"/>
    <property type="match status" value="1"/>
</dbReference>
<gene>
    <name evidence="5" type="ORF">DFJ69_3176</name>
</gene>
<evidence type="ECO:0000256" key="2">
    <source>
        <dbReference type="ARBA" id="ARBA00022598"/>
    </source>
</evidence>
<dbReference type="InterPro" id="IPR020845">
    <property type="entry name" value="AMP-binding_CS"/>
</dbReference>
<dbReference type="PANTHER" id="PTHR43201">
    <property type="entry name" value="ACYL-COA SYNTHETASE"/>
    <property type="match status" value="1"/>
</dbReference>
<feature type="domain" description="AMP-binding enzyme C-terminal" evidence="4">
    <location>
        <begin position="447"/>
        <end position="522"/>
    </location>
</feature>